<dbReference type="InterPro" id="IPR003864">
    <property type="entry name" value="CSC1/OSCA1-like_7TM"/>
</dbReference>
<evidence type="ECO:0000256" key="7">
    <source>
        <dbReference type="ARBA" id="ARBA00023303"/>
    </source>
</evidence>
<evidence type="ECO:0000256" key="3">
    <source>
        <dbReference type="ARBA" id="ARBA00022448"/>
    </source>
</evidence>
<dbReference type="PANTHER" id="PTHR13018">
    <property type="entry name" value="PROBABLE MEMBRANE PROTEIN DUF221-RELATED"/>
    <property type="match status" value="1"/>
</dbReference>
<feature type="transmembrane region" description="Helical" evidence="9">
    <location>
        <begin position="565"/>
        <end position="596"/>
    </location>
</feature>
<dbReference type="EMBL" id="CP136894">
    <property type="protein sequence ID" value="WOL07883.1"/>
    <property type="molecule type" value="Genomic_DNA"/>
</dbReference>
<evidence type="ECO:0000256" key="5">
    <source>
        <dbReference type="ARBA" id="ARBA00022989"/>
    </source>
</evidence>
<feature type="transmembrane region" description="Helical" evidence="9">
    <location>
        <begin position="83"/>
        <end position="107"/>
    </location>
</feature>
<feature type="compositionally biased region" description="Basic and acidic residues" evidence="8">
    <location>
        <begin position="707"/>
        <end position="719"/>
    </location>
</feature>
<name>A0AAQ3KJ05_9LILI</name>
<sequence length="727" mass="82055">MDFSSFITSLGTSFVIFVVLMVVFTWLQRKPGNAVIYYPNRILRGLDPLEGRTRTRNPLAWIKEAVLASEADVIDAAGVDAAVYLLFLSSVLAILVLAGIVLLPVLLPLAATDQGPTNATDTNSNGTFNNLDKLAMGHVRERSPRLWAFLLGVYWVSFVTYYVLWKSYKHVSNLRATAKSSPEVKPEEFTVLARDIPPAASGQSIKDQIDSYFKALHPETFYRSMVVTDNKKANEIWEEIEGYKKKLDRSEVVYAESKTTGKPDGTRPTNRIGFLGLVGEKVDTINHCNEKINELLPKFEAEQKSTLRDKQQSAALIFFNSKPAATSASQTIHAQKIDTWTVMEAPEPRQILWANLPKKFYERKIRSLIIYGIVFLTVCFYMIPITIISSLTTLPNLKKYLPFLKKIIDQPEIRTVLEAFLPQLALILFMALLPSLLMFLSKEEGIPSESHVVRAASGKYFYFIVFNVFLGVTIGGTLLGNLQKIIDQPKDTISLLGENLPKNATFFLTYVALKFFVGYGLELSRLVPLIIFHIKKKFLCKTEAEVKEAWAPGAFSYATRVPNDMLIVTIVLCYSVIAPIILPFGAVYFGLGWLIARNQALKVYVPKYESNGRMWPHIHTRVITALIVYQVAMFGYILILKRFYWAPFMIPDIIASFIFSYLCKKHFYLAFFHTPLEVACQGAKEIPNMEAIYTAYIPPCLSSEKSDDGDADRFEDAHSHSMRTTSF</sequence>
<comment type="subcellular location">
    <subcellularLocation>
        <location evidence="1">Membrane</location>
        <topology evidence="1">Multi-pass membrane protein</topology>
    </subcellularLocation>
</comment>
<feature type="region of interest" description="Disordered" evidence="8">
    <location>
        <begin position="707"/>
        <end position="727"/>
    </location>
</feature>
<keyword evidence="4 9" id="KW-0812">Transmembrane</keyword>
<evidence type="ECO:0000256" key="1">
    <source>
        <dbReference type="ARBA" id="ARBA00004141"/>
    </source>
</evidence>
<feature type="transmembrane region" description="Helical" evidence="9">
    <location>
        <begin position="460"/>
        <end position="479"/>
    </location>
</feature>
<dbReference type="PANTHER" id="PTHR13018:SF100">
    <property type="entry name" value="CSC1-LIKE PROTEIN ERD4"/>
    <property type="match status" value="1"/>
</dbReference>
<keyword evidence="14" id="KW-1185">Reference proteome</keyword>
<dbReference type="Pfam" id="PF14703">
    <property type="entry name" value="PHM7_cyt"/>
    <property type="match status" value="1"/>
</dbReference>
<feature type="domain" description="CSC1/OSCA1-like N-terminal transmembrane" evidence="11">
    <location>
        <begin position="5"/>
        <end position="166"/>
    </location>
</feature>
<feature type="transmembrane region" description="Helical" evidence="9">
    <location>
        <begin position="617"/>
        <end position="639"/>
    </location>
</feature>
<keyword evidence="6 9" id="KW-0472">Membrane</keyword>
<keyword evidence="5 9" id="KW-1133">Transmembrane helix</keyword>
<dbReference type="AlphaFoldDB" id="A0AAQ3KJ05"/>
<evidence type="ECO:0000256" key="2">
    <source>
        <dbReference type="ARBA" id="ARBA00007779"/>
    </source>
</evidence>
<gene>
    <name evidence="13" type="ORF">Cni_G16632</name>
</gene>
<evidence type="ECO:0000256" key="8">
    <source>
        <dbReference type="SAM" id="MobiDB-lite"/>
    </source>
</evidence>
<evidence type="ECO:0000259" key="10">
    <source>
        <dbReference type="Pfam" id="PF02714"/>
    </source>
</evidence>
<dbReference type="Pfam" id="PF02714">
    <property type="entry name" value="RSN1_7TM"/>
    <property type="match status" value="1"/>
</dbReference>
<dbReference type="Pfam" id="PF13967">
    <property type="entry name" value="RSN1_TM"/>
    <property type="match status" value="1"/>
</dbReference>
<feature type="transmembrane region" description="Helical" evidence="9">
    <location>
        <begin position="645"/>
        <end position="663"/>
    </location>
</feature>
<keyword evidence="3" id="KW-0813">Transport</keyword>
<evidence type="ECO:0000256" key="6">
    <source>
        <dbReference type="ARBA" id="ARBA00023136"/>
    </source>
</evidence>
<dbReference type="GO" id="GO:0005886">
    <property type="term" value="C:plasma membrane"/>
    <property type="evidence" value="ECO:0007669"/>
    <property type="project" value="TreeGrafter"/>
</dbReference>
<organism evidence="13 14">
    <name type="scientific">Canna indica</name>
    <name type="common">Indian-shot</name>
    <dbReference type="NCBI Taxonomy" id="4628"/>
    <lineage>
        <taxon>Eukaryota</taxon>
        <taxon>Viridiplantae</taxon>
        <taxon>Streptophyta</taxon>
        <taxon>Embryophyta</taxon>
        <taxon>Tracheophyta</taxon>
        <taxon>Spermatophyta</taxon>
        <taxon>Magnoliopsida</taxon>
        <taxon>Liliopsida</taxon>
        <taxon>Zingiberales</taxon>
        <taxon>Cannaceae</taxon>
        <taxon>Canna</taxon>
    </lineage>
</organism>
<dbReference type="Proteomes" id="UP001327560">
    <property type="component" value="Chromosome 5"/>
</dbReference>
<evidence type="ECO:0000313" key="13">
    <source>
        <dbReference type="EMBL" id="WOL07883.1"/>
    </source>
</evidence>
<protein>
    <recommendedName>
        <fullName evidence="15">CSC1-like protein ERD4</fullName>
    </recommendedName>
</protein>
<feature type="transmembrane region" description="Helical" evidence="9">
    <location>
        <begin position="368"/>
        <end position="391"/>
    </location>
</feature>
<accession>A0AAQ3KJ05</accession>
<evidence type="ECO:0000256" key="9">
    <source>
        <dbReference type="SAM" id="Phobius"/>
    </source>
</evidence>
<dbReference type="GO" id="GO:0005227">
    <property type="term" value="F:calcium-activated cation channel activity"/>
    <property type="evidence" value="ECO:0007669"/>
    <property type="project" value="InterPro"/>
</dbReference>
<comment type="similarity">
    <text evidence="2">Belongs to the CSC1 (TC 1.A.17) family.</text>
</comment>
<evidence type="ECO:0000259" key="12">
    <source>
        <dbReference type="Pfam" id="PF14703"/>
    </source>
</evidence>
<evidence type="ECO:0000259" key="11">
    <source>
        <dbReference type="Pfam" id="PF13967"/>
    </source>
</evidence>
<dbReference type="InterPro" id="IPR045122">
    <property type="entry name" value="Csc1-like"/>
</dbReference>
<dbReference type="InterPro" id="IPR032880">
    <property type="entry name" value="CSC1/OSCA1-like_N"/>
</dbReference>
<feature type="domain" description="CSC1/OSCA1-like cytosolic" evidence="12">
    <location>
        <begin position="189"/>
        <end position="355"/>
    </location>
</feature>
<evidence type="ECO:0000256" key="4">
    <source>
        <dbReference type="ARBA" id="ARBA00022692"/>
    </source>
</evidence>
<dbReference type="InterPro" id="IPR027815">
    <property type="entry name" value="CSC1/OSCA1-like_cyt"/>
</dbReference>
<feature type="transmembrane region" description="Helical" evidence="9">
    <location>
        <begin position="146"/>
        <end position="165"/>
    </location>
</feature>
<feature type="transmembrane region" description="Helical" evidence="9">
    <location>
        <begin position="420"/>
        <end position="440"/>
    </location>
</feature>
<proteinExistence type="inferred from homology"/>
<evidence type="ECO:0000313" key="14">
    <source>
        <dbReference type="Proteomes" id="UP001327560"/>
    </source>
</evidence>
<feature type="domain" description="CSC1/OSCA1-like 7TM region" evidence="10">
    <location>
        <begin position="366"/>
        <end position="636"/>
    </location>
</feature>
<keyword evidence="7" id="KW-0407">Ion channel</keyword>
<reference evidence="13 14" key="1">
    <citation type="submission" date="2023-10" db="EMBL/GenBank/DDBJ databases">
        <title>Chromosome-scale genome assembly provides insights into flower coloration mechanisms of Canna indica.</title>
        <authorList>
            <person name="Li C."/>
        </authorList>
    </citation>
    <scope>NUCLEOTIDE SEQUENCE [LARGE SCALE GENOMIC DNA]</scope>
    <source>
        <tissue evidence="13">Flower</tissue>
    </source>
</reference>
<keyword evidence="7" id="KW-0406">Ion transport</keyword>
<evidence type="ECO:0008006" key="15">
    <source>
        <dbReference type="Google" id="ProtNLM"/>
    </source>
</evidence>
<feature type="transmembrane region" description="Helical" evidence="9">
    <location>
        <begin position="6"/>
        <end position="27"/>
    </location>
</feature>